<evidence type="ECO:0000313" key="2">
    <source>
        <dbReference type="Proteomes" id="UP001516464"/>
    </source>
</evidence>
<comment type="caution">
    <text evidence="1">The sequence shown here is derived from an EMBL/GenBank/DDBJ whole genome shotgun (WGS) entry which is preliminary data.</text>
</comment>
<dbReference type="Proteomes" id="UP001516464">
    <property type="component" value="Unassembled WGS sequence"/>
</dbReference>
<evidence type="ECO:0000313" key="1">
    <source>
        <dbReference type="EMBL" id="KAF7684456.1"/>
    </source>
</evidence>
<gene>
    <name evidence="1" type="ORF">TCON_0360</name>
</gene>
<dbReference type="InterPro" id="IPR036322">
    <property type="entry name" value="WD40_repeat_dom_sf"/>
</dbReference>
<sequence>MTSLLIQLRSKLNPNQIFDPVQVNHNLTDKNIKELLDLLLKIKNNYKLYINGNEFTNDIKYMINQLDLTTEEILIIDYIIIEEEKKIEVEYQISALKKHRVGNYWVLFLSGFDGTIEIYQIDSNWNQLKINTFQIDSNIKDLHPIGNMLYTLGLENDIWEIKCDKIDKPYACVKKLISEKIDIEEFRPIENYIIYGSSDGKVIKYDRDSTQRLHKSGINITSICHFFDNICVGSLNSDLYFIKNEIKTLKIGYPVTAIGIFNDTLIIGGSNSVVSIVNKNYEIIKTFQIGIRYVEYIETDGEHIAFAGQNKVEIWNKEKLVKKIEAEDYVRGIVIIENYIFMATNNLLKTFIINDFI</sequence>
<accession>A0ABQ7I246</accession>
<keyword evidence="2" id="KW-1185">Reference proteome</keyword>
<protein>
    <submittedName>
        <fullName evidence="1">Uncharacterized protein</fullName>
    </submittedName>
</protein>
<reference evidence="1 2" key="1">
    <citation type="submission" date="2019-01" db="EMBL/GenBank/DDBJ databases">
        <title>Genomes sequencing and comparative genomics of infectious freshwater microsporidia, Cucumispora dikerogammari and Thelohania contejeani.</title>
        <authorList>
            <person name="Cormier A."/>
            <person name="Giraud I."/>
            <person name="Wattier R."/>
            <person name="Teixeira M."/>
            <person name="Grandjean F."/>
            <person name="Rigaud T."/>
            <person name="Cordaux R."/>
        </authorList>
    </citation>
    <scope>NUCLEOTIDE SEQUENCE [LARGE SCALE GENOMIC DNA]</scope>
    <source>
        <strain evidence="1">T1</strain>
        <tissue evidence="1">Spores</tissue>
    </source>
</reference>
<dbReference type="SUPFAM" id="SSF50978">
    <property type="entry name" value="WD40 repeat-like"/>
    <property type="match status" value="1"/>
</dbReference>
<dbReference type="InterPro" id="IPR015943">
    <property type="entry name" value="WD40/YVTN_repeat-like_dom_sf"/>
</dbReference>
<organism evidence="1 2">
    <name type="scientific">Astathelohania contejeani</name>
    <dbReference type="NCBI Taxonomy" id="164912"/>
    <lineage>
        <taxon>Eukaryota</taxon>
        <taxon>Fungi</taxon>
        <taxon>Fungi incertae sedis</taxon>
        <taxon>Microsporidia</taxon>
        <taxon>Astathelohaniidae</taxon>
        <taxon>Astathelohania</taxon>
    </lineage>
</organism>
<name>A0ABQ7I246_9MICR</name>
<proteinExistence type="predicted"/>
<dbReference type="EMBL" id="SBIQ01000013">
    <property type="protein sequence ID" value="KAF7684456.1"/>
    <property type="molecule type" value="Genomic_DNA"/>
</dbReference>
<dbReference type="Gene3D" id="2.130.10.10">
    <property type="entry name" value="YVTN repeat-like/Quinoprotein amine dehydrogenase"/>
    <property type="match status" value="1"/>
</dbReference>